<dbReference type="Proteomes" id="UP001228636">
    <property type="component" value="Unassembled WGS sequence"/>
</dbReference>
<dbReference type="GO" id="GO:0016887">
    <property type="term" value="F:ATP hydrolysis activity"/>
    <property type="evidence" value="ECO:0007669"/>
    <property type="project" value="InterPro"/>
</dbReference>
<dbReference type="Pfam" id="PF13401">
    <property type="entry name" value="AAA_22"/>
    <property type="match status" value="1"/>
</dbReference>
<dbReference type="Gene3D" id="3.40.50.300">
    <property type="entry name" value="P-loop containing nucleotide triphosphate hydrolases"/>
    <property type="match status" value="1"/>
</dbReference>
<accession>A0AAJ1QZN7</accession>
<gene>
    <name evidence="2" type="ORF">QWY81_17710</name>
</gene>
<dbReference type="PANTHER" id="PTHR35894:SF5">
    <property type="entry name" value="MU-LIKE PROPHAGE FLUMU DNA TRANSPOSITION PROTEIN B"/>
    <property type="match status" value="1"/>
</dbReference>
<dbReference type="InterPro" id="IPR049945">
    <property type="entry name" value="AAA_22"/>
</dbReference>
<keyword evidence="2" id="KW-0547">Nucleotide-binding</keyword>
<dbReference type="EMBL" id="JAUFQH010000022">
    <property type="protein sequence ID" value="MDN3621308.1"/>
    <property type="molecule type" value="Genomic_DNA"/>
</dbReference>
<dbReference type="RefSeq" id="WP_261972788.1">
    <property type="nucleotide sequence ID" value="NZ_CP103460.1"/>
</dbReference>
<dbReference type="PANTHER" id="PTHR35894">
    <property type="entry name" value="GENERAL SECRETION PATHWAY PROTEIN A-RELATED"/>
    <property type="match status" value="1"/>
</dbReference>
<keyword evidence="2" id="KW-0067">ATP-binding</keyword>
<evidence type="ECO:0000313" key="3">
    <source>
        <dbReference type="Proteomes" id="UP001228636"/>
    </source>
</evidence>
<comment type="caution">
    <text evidence="2">The sequence shown here is derived from an EMBL/GenBank/DDBJ whole genome shotgun (WGS) entry which is preliminary data.</text>
</comment>
<dbReference type="InterPro" id="IPR027417">
    <property type="entry name" value="P-loop_NTPase"/>
</dbReference>
<dbReference type="InterPro" id="IPR052026">
    <property type="entry name" value="ExeA_AAA_ATPase_DNA-bind"/>
</dbReference>
<reference evidence="2 3" key="1">
    <citation type="journal article" date="2014" name="Int. J. Syst. Evol. Microbiol.">
        <title>Complete genome sequence of Corynebacterium casei LMG S-19264T (=DSM 44701T), isolated from a smear-ripened cheese.</title>
        <authorList>
            <consortium name="US DOE Joint Genome Institute (JGI-PGF)"/>
            <person name="Walter F."/>
            <person name="Albersmeier A."/>
            <person name="Kalinowski J."/>
            <person name="Ruckert C."/>
        </authorList>
    </citation>
    <scope>NUCLEOTIDE SEQUENCE [LARGE SCALE GENOMIC DNA]</scope>
    <source>
        <strain evidence="2 3">CECT 8670</strain>
    </source>
</reference>
<protein>
    <submittedName>
        <fullName evidence="2">ATP-binding protein</fullName>
    </submittedName>
</protein>
<feature type="domain" description="ORC1/DEAH AAA+ ATPase" evidence="1">
    <location>
        <begin position="89"/>
        <end position="208"/>
    </location>
</feature>
<dbReference type="GO" id="GO:0005524">
    <property type="term" value="F:ATP binding"/>
    <property type="evidence" value="ECO:0007669"/>
    <property type="project" value="UniProtKB-KW"/>
</dbReference>
<organism evidence="2 3">
    <name type="scientific">Polaribacter sejongensis</name>
    <dbReference type="NCBI Taxonomy" id="985043"/>
    <lineage>
        <taxon>Bacteria</taxon>
        <taxon>Pseudomonadati</taxon>
        <taxon>Bacteroidota</taxon>
        <taxon>Flavobacteriia</taxon>
        <taxon>Flavobacteriales</taxon>
        <taxon>Flavobacteriaceae</taxon>
    </lineage>
</organism>
<dbReference type="SUPFAM" id="SSF52540">
    <property type="entry name" value="P-loop containing nucleoside triphosphate hydrolases"/>
    <property type="match status" value="1"/>
</dbReference>
<name>A0AAJ1QZN7_9FLAO</name>
<evidence type="ECO:0000259" key="1">
    <source>
        <dbReference type="Pfam" id="PF13401"/>
    </source>
</evidence>
<proteinExistence type="predicted"/>
<sequence>MEQKEKIKIADFLAIYVKQKGSANKAAASLKVSPAVISHLLNGNFEPYSDAMFRKIGVGVGYNTGELVFVETTNAKLLKDHIDTAKKVKSVITVLGDAGSGKSKISQNYEANNSDVIRIRCANHWDERYFLEQLLKAMGIKNSQNKVPYMMEAVIEGVLKYDVPPTLFIDEIDKLKDAILMFFIPFYDDVKRKCTVVLFSTNYFKKRLEDGVRNRKKGFAELSSRYSTFIEMEQTSAADVKLYCEAQGIMDKSIIKIIQKKSNCDLRIVEELVIVYKLENGI</sequence>
<evidence type="ECO:0000313" key="2">
    <source>
        <dbReference type="EMBL" id="MDN3621308.1"/>
    </source>
</evidence>
<dbReference type="AlphaFoldDB" id="A0AAJ1QZN7"/>